<keyword evidence="2" id="KW-1003">Cell membrane</keyword>
<evidence type="ECO:0000256" key="9">
    <source>
        <dbReference type="ARBA" id="ARBA00023224"/>
    </source>
</evidence>
<dbReference type="PANTHER" id="PTHR32089:SF74">
    <property type="entry name" value="METHYL-ACCEPTING CHEMOTAXIS PROTEIN AER"/>
    <property type="match status" value="1"/>
</dbReference>
<dbReference type="NCBIfam" id="TIGR00229">
    <property type="entry name" value="sensory_box"/>
    <property type="match status" value="1"/>
</dbReference>
<dbReference type="SUPFAM" id="SSF55785">
    <property type="entry name" value="PYP-like sensor domain (PAS domain)"/>
    <property type="match status" value="1"/>
</dbReference>
<feature type="domain" description="T-SNARE coiled-coil homology" evidence="14">
    <location>
        <begin position="433"/>
        <end position="495"/>
    </location>
</feature>
<evidence type="ECO:0000256" key="4">
    <source>
        <dbReference type="ARBA" id="ARBA00022500"/>
    </source>
</evidence>
<dbReference type="InterPro" id="IPR004090">
    <property type="entry name" value="Chemotax_Me-accpt_rcpt"/>
</dbReference>
<keyword evidence="6 11" id="KW-0812">Transmembrane</keyword>
<evidence type="ECO:0000256" key="5">
    <source>
        <dbReference type="ARBA" id="ARBA00022519"/>
    </source>
</evidence>
<evidence type="ECO:0008006" key="16">
    <source>
        <dbReference type="Google" id="ProtNLM"/>
    </source>
</evidence>
<evidence type="ECO:0000259" key="14">
    <source>
        <dbReference type="PROSITE" id="PS50192"/>
    </source>
</evidence>
<dbReference type="CDD" id="cd00130">
    <property type="entry name" value="PAS"/>
    <property type="match status" value="1"/>
</dbReference>
<keyword evidence="7 11" id="KW-1133">Transmembrane helix</keyword>
<evidence type="ECO:0000259" key="13">
    <source>
        <dbReference type="PROSITE" id="PS50112"/>
    </source>
</evidence>
<dbReference type="FunFam" id="3.30.450.20:FF:000046">
    <property type="entry name" value="Aerotaxis sensor receptor"/>
    <property type="match status" value="1"/>
</dbReference>
<evidence type="ECO:0000256" key="1">
    <source>
        <dbReference type="ARBA" id="ARBA00004429"/>
    </source>
</evidence>
<dbReference type="InterPro" id="IPR004089">
    <property type="entry name" value="MCPsignal_dom"/>
</dbReference>
<dbReference type="Pfam" id="PF00015">
    <property type="entry name" value="MCPsignal"/>
    <property type="match status" value="1"/>
</dbReference>
<dbReference type="PRINTS" id="PR00260">
    <property type="entry name" value="CHEMTRNSDUCR"/>
</dbReference>
<evidence type="ECO:0000256" key="10">
    <source>
        <dbReference type="ARBA" id="ARBA00029447"/>
    </source>
</evidence>
<dbReference type="Gene3D" id="1.10.287.950">
    <property type="entry name" value="Methyl-accepting chemotaxis protein"/>
    <property type="match status" value="1"/>
</dbReference>
<evidence type="ECO:0000259" key="12">
    <source>
        <dbReference type="PROSITE" id="PS50111"/>
    </source>
</evidence>
<protein>
    <recommendedName>
        <fullName evidence="16">Methyl-accepting transducer domain-containing protein</fullName>
    </recommendedName>
</protein>
<dbReference type="CDD" id="cd11386">
    <property type="entry name" value="MCP_signal"/>
    <property type="match status" value="1"/>
</dbReference>
<dbReference type="GO" id="GO:0005886">
    <property type="term" value="C:plasma membrane"/>
    <property type="evidence" value="ECO:0007669"/>
    <property type="project" value="UniProtKB-SubCell"/>
</dbReference>
<sequence>MRNNQPVTQRERSFPKEQRLISTTNIKGIITYCNDAFVDVSGYNREELIGSPHNMVRHPDTPAAVFGHLWGDLKQGHAWMGIIKNRCKNGDHYWVNAFVTPIYERGDIQGYESVRVKTTAGQVERAEALYQRLNKGGKATQTDWSGLVLHVLPSALMLAIGAAAGATLGLPGVALGAVLGLPAGAVLKALLDQRLTRIVSGADSSITDPLLAQMYTPYKGALGQIEMAMHSQQARLQTCLTRLADSAEQLKSQAGEASQLAGQSSAGLLQQRNETDMVATAINEMAAATQEVSGNVQNTADATREASELVMHGKRVATKAREAIETLSGAVNSATTVANKLASDAREIGTVVDVIKGIADQTNLLALNAAIEAARAGEQGRGFAVVADEVRALASRTAESTEQIHGLIANLQRAAEGTVESMKIGNEQADRGVEQVIEADDALEGIRLAVERINDMAGQIASAAEEQSSVAEEINRNVTNIASLADSTAQDAQRSADLSRELSGTAQQQVNLVERFNRR</sequence>
<keyword evidence="8 11" id="KW-0472">Membrane</keyword>
<dbReference type="Gene3D" id="3.30.450.20">
    <property type="entry name" value="PAS domain"/>
    <property type="match status" value="1"/>
</dbReference>
<dbReference type="SUPFAM" id="SSF58104">
    <property type="entry name" value="Methyl-accepting chemotaxis protein (MCP) signaling domain"/>
    <property type="match status" value="1"/>
</dbReference>
<name>A0A0F9WQM8_9ZZZZ</name>
<proteinExistence type="inferred from homology"/>
<dbReference type="InterPro" id="IPR000014">
    <property type="entry name" value="PAS"/>
</dbReference>
<evidence type="ECO:0000256" key="8">
    <source>
        <dbReference type="ARBA" id="ARBA00023136"/>
    </source>
</evidence>
<dbReference type="PROSITE" id="PS50111">
    <property type="entry name" value="CHEMOTAXIS_TRANSDUC_2"/>
    <property type="match status" value="1"/>
</dbReference>
<dbReference type="Pfam" id="PF08447">
    <property type="entry name" value="PAS_3"/>
    <property type="match status" value="1"/>
</dbReference>
<evidence type="ECO:0000256" key="6">
    <source>
        <dbReference type="ARBA" id="ARBA00022692"/>
    </source>
</evidence>
<dbReference type="GO" id="GO:0004888">
    <property type="term" value="F:transmembrane signaling receptor activity"/>
    <property type="evidence" value="ECO:0007669"/>
    <property type="project" value="InterPro"/>
</dbReference>
<evidence type="ECO:0000256" key="3">
    <source>
        <dbReference type="ARBA" id="ARBA00022481"/>
    </source>
</evidence>
<dbReference type="SMART" id="SM00283">
    <property type="entry name" value="MA"/>
    <property type="match status" value="1"/>
</dbReference>
<feature type="domain" description="Methyl-accepting transducer" evidence="12">
    <location>
        <begin position="246"/>
        <end position="482"/>
    </location>
</feature>
<comment type="subcellular location">
    <subcellularLocation>
        <location evidence="1">Cell inner membrane</location>
        <topology evidence="1">Multi-pass membrane protein</topology>
    </subcellularLocation>
</comment>
<dbReference type="PROSITE" id="PS50192">
    <property type="entry name" value="T_SNARE"/>
    <property type="match status" value="1"/>
</dbReference>
<dbReference type="InterPro" id="IPR035965">
    <property type="entry name" value="PAS-like_dom_sf"/>
</dbReference>
<keyword evidence="3" id="KW-0488">Methylation</keyword>
<evidence type="ECO:0000313" key="15">
    <source>
        <dbReference type="EMBL" id="KKN81038.1"/>
    </source>
</evidence>
<gene>
    <name evidence="15" type="ORF">LCGC14_0324090</name>
</gene>
<organism evidence="15">
    <name type="scientific">marine sediment metagenome</name>
    <dbReference type="NCBI Taxonomy" id="412755"/>
    <lineage>
        <taxon>unclassified sequences</taxon>
        <taxon>metagenomes</taxon>
        <taxon>ecological metagenomes</taxon>
    </lineage>
</organism>
<keyword evidence="5" id="KW-0997">Cell inner membrane</keyword>
<keyword evidence="4" id="KW-0145">Chemotaxis</keyword>
<dbReference type="GO" id="GO:0006935">
    <property type="term" value="P:chemotaxis"/>
    <property type="evidence" value="ECO:0007669"/>
    <property type="project" value="UniProtKB-KW"/>
</dbReference>
<accession>A0A0F9WQM8</accession>
<dbReference type="PANTHER" id="PTHR32089">
    <property type="entry name" value="METHYL-ACCEPTING CHEMOTAXIS PROTEIN MCPB"/>
    <property type="match status" value="1"/>
</dbReference>
<comment type="similarity">
    <text evidence="10">Belongs to the methyl-accepting chemotaxis (MCP) protein family.</text>
</comment>
<evidence type="ECO:0000256" key="11">
    <source>
        <dbReference type="SAM" id="Phobius"/>
    </source>
</evidence>
<dbReference type="PROSITE" id="PS50112">
    <property type="entry name" value="PAS"/>
    <property type="match status" value="1"/>
</dbReference>
<feature type="transmembrane region" description="Helical" evidence="11">
    <location>
        <begin position="147"/>
        <end position="166"/>
    </location>
</feature>
<dbReference type="GO" id="GO:0007165">
    <property type="term" value="P:signal transduction"/>
    <property type="evidence" value="ECO:0007669"/>
    <property type="project" value="UniProtKB-KW"/>
</dbReference>
<evidence type="ECO:0000256" key="7">
    <source>
        <dbReference type="ARBA" id="ARBA00022989"/>
    </source>
</evidence>
<dbReference type="EMBL" id="LAZR01000221">
    <property type="protein sequence ID" value="KKN81038.1"/>
    <property type="molecule type" value="Genomic_DNA"/>
</dbReference>
<dbReference type="AlphaFoldDB" id="A0A0F9WQM8"/>
<dbReference type="InterPro" id="IPR013655">
    <property type="entry name" value="PAS_fold_3"/>
</dbReference>
<comment type="caution">
    <text evidence="15">The sequence shown here is derived from an EMBL/GenBank/DDBJ whole genome shotgun (WGS) entry which is preliminary data.</text>
</comment>
<keyword evidence="9" id="KW-0807">Transducer</keyword>
<feature type="domain" description="PAS" evidence="13">
    <location>
        <begin position="21"/>
        <end position="60"/>
    </location>
</feature>
<dbReference type="InterPro" id="IPR000727">
    <property type="entry name" value="T_SNARE_dom"/>
</dbReference>
<reference evidence="15" key="1">
    <citation type="journal article" date="2015" name="Nature">
        <title>Complex archaea that bridge the gap between prokaryotes and eukaryotes.</title>
        <authorList>
            <person name="Spang A."/>
            <person name="Saw J.H."/>
            <person name="Jorgensen S.L."/>
            <person name="Zaremba-Niedzwiedzka K."/>
            <person name="Martijn J."/>
            <person name="Lind A.E."/>
            <person name="van Eijk R."/>
            <person name="Schleper C."/>
            <person name="Guy L."/>
            <person name="Ettema T.J."/>
        </authorList>
    </citation>
    <scope>NUCLEOTIDE SEQUENCE</scope>
</reference>
<evidence type="ECO:0000256" key="2">
    <source>
        <dbReference type="ARBA" id="ARBA00022475"/>
    </source>
</evidence>
<dbReference type="FunFam" id="1.10.287.950:FF:000001">
    <property type="entry name" value="Methyl-accepting chemotaxis sensory transducer"/>
    <property type="match status" value="1"/>
</dbReference>